<keyword evidence="4" id="KW-0472">Membrane</keyword>
<evidence type="ECO:0000313" key="9">
    <source>
        <dbReference type="Proteomes" id="UP001153069"/>
    </source>
</evidence>
<evidence type="ECO:0000256" key="4">
    <source>
        <dbReference type="SAM" id="Phobius"/>
    </source>
</evidence>
<dbReference type="PANTHER" id="PTHR10157">
    <property type="entry name" value="DOPAMINE BETA HYDROXYLASE RELATED"/>
    <property type="match status" value="1"/>
</dbReference>
<name>A0A9N8E1Z9_9STRA</name>
<dbReference type="Pfam" id="PF03712">
    <property type="entry name" value="Cu2_monoox_C"/>
    <property type="match status" value="1"/>
</dbReference>
<evidence type="ECO:0000313" key="8">
    <source>
        <dbReference type="EMBL" id="CAB9513096.1"/>
    </source>
</evidence>
<dbReference type="PANTHER" id="PTHR10157:SF23">
    <property type="entry name" value="MOXD1 HOMOLOG 1"/>
    <property type="match status" value="1"/>
</dbReference>
<organism evidence="8 9">
    <name type="scientific">Seminavis robusta</name>
    <dbReference type="NCBI Taxonomy" id="568900"/>
    <lineage>
        <taxon>Eukaryota</taxon>
        <taxon>Sar</taxon>
        <taxon>Stramenopiles</taxon>
        <taxon>Ochrophyta</taxon>
        <taxon>Bacillariophyta</taxon>
        <taxon>Bacillariophyceae</taxon>
        <taxon>Bacillariophycidae</taxon>
        <taxon>Naviculales</taxon>
        <taxon>Naviculaceae</taxon>
        <taxon>Seminavis</taxon>
    </lineage>
</organism>
<comment type="caution">
    <text evidence="8">The sequence shown here is derived from an EMBL/GenBank/DDBJ whole genome shotgun (WGS) entry which is preliminary data.</text>
</comment>
<evidence type="ECO:0000259" key="5">
    <source>
        <dbReference type="Pfam" id="PF01082"/>
    </source>
</evidence>
<dbReference type="GO" id="GO:0005507">
    <property type="term" value="F:copper ion binding"/>
    <property type="evidence" value="ECO:0007669"/>
    <property type="project" value="InterPro"/>
</dbReference>
<evidence type="ECO:0000259" key="7">
    <source>
        <dbReference type="Pfam" id="PF24784"/>
    </source>
</evidence>
<reference evidence="8" key="1">
    <citation type="submission" date="2020-06" db="EMBL/GenBank/DDBJ databases">
        <authorList>
            <consortium name="Plant Systems Biology data submission"/>
        </authorList>
    </citation>
    <scope>NUCLEOTIDE SEQUENCE</scope>
    <source>
        <strain evidence="8">D6</strain>
    </source>
</reference>
<dbReference type="InterPro" id="IPR000323">
    <property type="entry name" value="Cu2_ascorb_mOase_N"/>
</dbReference>
<evidence type="ECO:0000259" key="6">
    <source>
        <dbReference type="Pfam" id="PF03712"/>
    </source>
</evidence>
<dbReference type="InterPro" id="IPR000945">
    <property type="entry name" value="DBH-like"/>
</dbReference>
<sequence>MSCRLGNAASCLLPSWNVSGVWFLVLAGVSLAAVPTVLGLPSFRDAIPNGYRVPNPEPQGGVWAGVGHANAGGGSFPLNPFGRDFLAAGSTWTAELCQQDSDGDGRSNGQELGDPNCTWQQAGQEEEPEGPALSHPGLADQVQDGGLLDSCDDYYEPPNDALELRIQFSLPNVLNGTTNRTTYMCEQVQLSTPPVDGVLDYSLIRSHVFDNHPNLLHHLVLYECDNSGVSSDGNKVGDGPYVCSGMESRCSILTGWALGRLPTCEPPNVGLAFNYYTTTTTTTTDGTNTNKKVLKLEAHYDNALRLSNAMDQSGMTLTVTPTLRTHESGLVRFGLGLPDANFDLPPAESSSELVSVEGTCPGQVTMQLPHPIFAYAWFPHMHYIGQSMITEHYRCGVKIGTLGNIQRYEFDNQQLYSFPEVIKILPGDVLHTTCSYNTSSTTTTTKGGTETSDEMCYNFIYYYPNLRNSLSGVENFFATCFAFDRGIRENWLPLMFGAIPNHTTRFATMNDGIGGWAVELNYTSDPTVVVNPCCGDNNDDCEQLYLSSDGGPCAVNDDCTSGLICHQAVCVSEDQPLESAPSESDSSAASPRPARTFQQWAMSSSMGLVLLLLRPWLLL</sequence>
<proteinExistence type="predicted"/>
<dbReference type="SUPFAM" id="SSF49742">
    <property type="entry name" value="PHM/PNGase F"/>
    <property type="match status" value="2"/>
</dbReference>
<dbReference type="AlphaFoldDB" id="A0A9N8E1Z9"/>
<feature type="domain" description="Temptin Cys/Cys disulfide" evidence="7">
    <location>
        <begin position="39"/>
        <end position="137"/>
    </location>
</feature>
<dbReference type="OrthoDB" id="193961at2759"/>
<keyword evidence="9" id="KW-1185">Reference proteome</keyword>
<evidence type="ECO:0000256" key="3">
    <source>
        <dbReference type="SAM" id="MobiDB-lite"/>
    </source>
</evidence>
<gene>
    <name evidence="8" type="ORF">SEMRO_571_G168680.1</name>
</gene>
<feature type="transmembrane region" description="Helical" evidence="4">
    <location>
        <begin position="20"/>
        <end position="40"/>
    </location>
</feature>
<dbReference type="Gene3D" id="2.60.120.310">
    <property type="entry name" value="Copper type II, ascorbate-dependent monooxygenase, N-terminal domain"/>
    <property type="match status" value="1"/>
</dbReference>
<accession>A0A9N8E1Z9</accession>
<dbReference type="Pfam" id="PF24784">
    <property type="entry name" value="Temptin_C"/>
    <property type="match status" value="1"/>
</dbReference>
<dbReference type="InterPro" id="IPR008977">
    <property type="entry name" value="PHM/PNGase_F_dom_sf"/>
</dbReference>
<dbReference type="Proteomes" id="UP001153069">
    <property type="component" value="Unassembled WGS sequence"/>
</dbReference>
<keyword evidence="2" id="KW-0325">Glycoprotein</keyword>
<dbReference type="GO" id="GO:0004500">
    <property type="term" value="F:dopamine beta-monooxygenase activity"/>
    <property type="evidence" value="ECO:0007669"/>
    <property type="project" value="InterPro"/>
</dbReference>
<evidence type="ECO:0000256" key="1">
    <source>
        <dbReference type="ARBA" id="ARBA00023157"/>
    </source>
</evidence>
<feature type="domain" description="Copper type II ascorbate-dependent monooxygenase C-terminal" evidence="6">
    <location>
        <begin position="352"/>
        <end position="468"/>
    </location>
</feature>
<evidence type="ECO:0000256" key="2">
    <source>
        <dbReference type="ARBA" id="ARBA00023180"/>
    </source>
</evidence>
<keyword evidence="4" id="KW-1133">Transmembrane helix</keyword>
<dbReference type="InterPro" id="IPR024548">
    <property type="entry name" value="Cu2_monoox_C"/>
</dbReference>
<dbReference type="InterPro" id="IPR014784">
    <property type="entry name" value="Cu2_ascorb_mOase-like_C"/>
</dbReference>
<keyword evidence="1" id="KW-1015">Disulfide bond</keyword>
<protein>
    <submittedName>
        <fullName evidence="8">Tyramine beta-hydroxylase</fullName>
    </submittedName>
</protein>
<feature type="region of interest" description="Disordered" evidence="3">
    <location>
        <begin position="97"/>
        <end position="152"/>
    </location>
</feature>
<dbReference type="EMBL" id="CAICTM010000570">
    <property type="protein sequence ID" value="CAB9513096.1"/>
    <property type="molecule type" value="Genomic_DNA"/>
</dbReference>
<dbReference type="InterPro" id="IPR036939">
    <property type="entry name" value="Cu2_ascorb_mOase_N_sf"/>
</dbReference>
<dbReference type="Gene3D" id="2.60.120.230">
    <property type="match status" value="1"/>
</dbReference>
<feature type="domain" description="Copper type II ascorbate-dependent monooxygenase N-terminal" evidence="5">
    <location>
        <begin position="177"/>
        <end position="303"/>
    </location>
</feature>
<dbReference type="InterPro" id="IPR057626">
    <property type="entry name" value="S-S_Temptin"/>
</dbReference>
<keyword evidence="4" id="KW-0812">Transmembrane</keyword>
<dbReference type="Pfam" id="PF01082">
    <property type="entry name" value="Cu2_monooxygen"/>
    <property type="match status" value="1"/>
</dbReference>